<gene>
    <name evidence="2" type="ORF">CCUS01_07367</name>
</gene>
<feature type="region of interest" description="Disordered" evidence="1">
    <location>
        <begin position="314"/>
        <end position="336"/>
    </location>
</feature>
<feature type="compositionally biased region" description="Polar residues" evidence="1">
    <location>
        <begin position="437"/>
        <end position="453"/>
    </location>
</feature>
<evidence type="ECO:0000256" key="1">
    <source>
        <dbReference type="SAM" id="MobiDB-lite"/>
    </source>
</evidence>
<evidence type="ECO:0000313" key="3">
    <source>
        <dbReference type="Proteomes" id="UP001239213"/>
    </source>
</evidence>
<comment type="caution">
    <text evidence="2">The sequence shown here is derived from an EMBL/GenBank/DDBJ whole genome shotgun (WGS) entry which is preliminary data.</text>
</comment>
<feature type="region of interest" description="Disordered" evidence="1">
    <location>
        <begin position="587"/>
        <end position="612"/>
    </location>
</feature>
<feature type="region of interest" description="Disordered" evidence="1">
    <location>
        <begin position="544"/>
        <end position="564"/>
    </location>
</feature>
<feature type="compositionally biased region" description="Basic and acidic residues" evidence="1">
    <location>
        <begin position="594"/>
        <end position="612"/>
    </location>
</feature>
<feature type="region of interest" description="Disordered" evidence="1">
    <location>
        <begin position="436"/>
        <end position="475"/>
    </location>
</feature>
<evidence type="ECO:0000313" key="2">
    <source>
        <dbReference type="EMBL" id="KAK1466546.1"/>
    </source>
</evidence>
<organism evidence="2 3">
    <name type="scientific">Colletotrichum cuscutae</name>
    <dbReference type="NCBI Taxonomy" id="1209917"/>
    <lineage>
        <taxon>Eukaryota</taxon>
        <taxon>Fungi</taxon>
        <taxon>Dikarya</taxon>
        <taxon>Ascomycota</taxon>
        <taxon>Pezizomycotina</taxon>
        <taxon>Sordariomycetes</taxon>
        <taxon>Hypocreomycetidae</taxon>
        <taxon>Glomerellales</taxon>
        <taxon>Glomerellaceae</taxon>
        <taxon>Colletotrichum</taxon>
        <taxon>Colletotrichum acutatum species complex</taxon>
    </lineage>
</organism>
<protein>
    <submittedName>
        <fullName evidence="2">Uncharacterized protein</fullName>
    </submittedName>
</protein>
<keyword evidence="3" id="KW-1185">Reference proteome</keyword>
<proteinExistence type="predicted"/>
<reference evidence="2" key="1">
    <citation type="submission" date="2016-11" db="EMBL/GenBank/DDBJ databases">
        <title>The genome sequence of Colletotrichum cuscutae.</title>
        <authorList>
            <person name="Baroncelli R."/>
        </authorList>
    </citation>
    <scope>NUCLEOTIDE SEQUENCE</scope>
    <source>
        <strain evidence="2">IMI 304802</strain>
    </source>
</reference>
<name>A0AAI9Y0S7_9PEZI</name>
<feature type="compositionally biased region" description="Basic residues" evidence="1">
    <location>
        <begin position="455"/>
        <end position="470"/>
    </location>
</feature>
<dbReference type="Proteomes" id="UP001239213">
    <property type="component" value="Unassembled WGS sequence"/>
</dbReference>
<accession>A0AAI9Y0S7</accession>
<dbReference type="AlphaFoldDB" id="A0AAI9Y0S7"/>
<sequence>MELGAFKLGLELARNISRHQTRTRRCTEMTTDNDRSDRATEFDDPSSWSRPGRANGSLPSALFRARSKSVQDRLAHRASRNSDRDIGFIARRYPAAGEMKVECGRLDPSASNRGIGTSKDSGASPICSPAYGLMRVCELDAETSMKMDTSDAELHFALRTDGRAASSCCSYCMQSRFPEYYSHVSDAPPSPGDRGCRRGVEEALDTGETGSPGSWFEAPELHLQGPAKGMFVIFPIPGSLETPALLLSRLQKISSIDKPAFGLGPTLTVSMTMLITWALTISRMDETADAIVNPVDIDRPTLEKKIVYGSHPYSPSPGTPRHFTGRPTHPPDSKPPAAIGALATGLQCTWPSVKAVWLTQIAMSSLSDLMTGRRLGTIQKGASNLVTKVGATALCLAPWRTSSVLQDESPFALLYQSHELHANKGSTRTECKMRMLKQQNADESSEYSVSSIARSRARTKKRPKPQHHHATPPSMRHAAQLLIGRKFEKKWAQQKHDMVSPSIYTSRKTRLTSQACVSELQPPRRPSRCKKASITQLPPALKQTFKNTPRPAAPPPRQSAPGPSFSCASRPWVYWIQCQGRIDSDPVPINNRKHLTETRGDSTRRLERATDATEKQDWMARPVCLFARTRLGLRRYQAITCMIGKTGIGNNPMRPKLSA</sequence>
<dbReference type="EMBL" id="MPDP01000259">
    <property type="protein sequence ID" value="KAK1466546.1"/>
    <property type="molecule type" value="Genomic_DNA"/>
</dbReference>
<feature type="region of interest" description="Disordered" evidence="1">
    <location>
        <begin position="21"/>
        <end position="58"/>
    </location>
</feature>
<feature type="compositionally biased region" description="Basic and acidic residues" evidence="1">
    <location>
        <begin position="32"/>
        <end position="41"/>
    </location>
</feature>